<gene>
    <name evidence="1" type="ORF">K435DRAFT_334154</name>
</gene>
<evidence type="ECO:0000313" key="2">
    <source>
        <dbReference type="Proteomes" id="UP000297245"/>
    </source>
</evidence>
<name>A0A4S8MIX6_DENBC</name>
<protein>
    <submittedName>
        <fullName evidence="1">Uncharacterized protein</fullName>
    </submittedName>
</protein>
<keyword evidence="2" id="KW-1185">Reference proteome</keyword>
<proteinExistence type="predicted"/>
<dbReference type="EMBL" id="ML179074">
    <property type="protein sequence ID" value="THV02693.1"/>
    <property type="molecule type" value="Genomic_DNA"/>
</dbReference>
<reference evidence="1 2" key="1">
    <citation type="journal article" date="2019" name="Nat. Ecol. Evol.">
        <title>Megaphylogeny resolves global patterns of mushroom evolution.</title>
        <authorList>
            <person name="Varga T."/>
            <person name="Krizsan K."/>
            <person name="Foldi C."/>
            <person name="Dima B."/>
            <person name="Sanchez-Garcia M."/>
            <person name="Sanchez-Ramirez S."/>
            <person name="Szollosi G.J."/>
            <person name="Szarkandi J.G."/>
            <person name="Papp V."/>
            <person name="Albert L."/>
            <person name="Andreopoulos W."/>
            <person name="Angelini C."/>
            <person name="Antonin V."/>
            <person name="Barry K.W."/>
            <person name="Bougher N.L."/>
            <person name="Buchanan P."/>
            <person name="Buyck B."/>
            <person name="Bense V."/>
            <person name="Catcheside P."/>
            <person name="Chovatia M."/>
            <person name="Cooper J."/>
            <person name="Damon W."/>
            <person name="Desjardin D."/>
            <person name="Finy P."/>
            <person name="Geml J."/>
            <person name="Haridas S."/>
            <person name="Hughes K."/>
            <person name="Justo A."/>
            <person name="Karasinski D."/>
            <person name="Kautmanova I."/>
            <person name="Kiss B."/>
            <person name="Kocsube S."/>
            <person name="Kotiranta H."/>
            <person name="LaButti K.M."/>
            <person name="Lechner B.E."/>
            <person name="Liimatainen K."/>
            <person name="Lipzen A."/>
            <person name="Lukacs Z."/>
            <person name="Mihaltcheva S."/>
            <person name="Morgado L.N."/>
            <person name="Niskanen T."/>
            <person name="Noordeloos M.E."/>
            <person name="Ohm R.A."/>
            <person name="Ortiz-Santana B."/>
            <person name="Ovrebo C."/>
            <person name="Racz N."/>
            <person name="Riley R."/>
            <person name="Savchenko A."/>
            <person name="Shiryaev A."/>
            <person name="Soop K."/>
            <person name="Spirin V."/>
            <person name="Szebenyi C."/>
            <person name="Tomsovsky M."/>
            <person name="Tulloss R.E."/>
            <person name="Uehling J."/>
            <person name="Grigoriev I.V."/>
            <person name="Vagvolgyi C."/>
            <person name="Papp T."/>
            <person name="Martin F.M."/>
            <person name="Miettinen O."/>
            <person name="Hibbett D.S."/>
            <person name="Nagy L.G."/>
        </authorList>
    </citation>
    <scope>NUCLEOTIDE SEQUENCE [LARGE SCALE GENOMIC DNA]</scope>
    <source>
        <strain evidence="1 2">CBS 962.96</strain>
    </source>
</reference>
<evidence type="ECO:0000313" key="1">
    <source>
        <dbReference type="EMBL" id="THV02693.1"/>
    </source>
</evidence>
<dbReference type="Proteomes" id="UP000297245">
    <property type="component" value="Unassembled WGS sequence"/>
</dbReference>
<dbReference type="OrthoDB" id="2685413at2759"/>
<sequence length="147" mass="15879">MENPDCWGWIREWVDGLSNRLLVLSNALPKLTNLQQVHVSSLACGPLPSFYILQTSHPRFCGLSLQIPNGQINLSSLTAKHFAHSYEINSASSLTTSVGNSPSLSSSSNPTSALFISTILLQNRPHFQTLAIEDPSGAFPTTTSVAI</sequence>
<dbReference type="AlphaFoldDB" id="A0A4S8MIX6"/>
<organism evidence="1 2">
    <name type="scientific">Dendrothele bispora (strain CBS 962.96)</name>
    <dbReference type="NCBI Taxonomy" id="1314807"/>
    <lineage>
        <taxon>Eukaryota</taxon>
        <taxon>Fungi</taxon>
        <taxon>Dikarya</taxon>
        <taxon>Basidiomycota</taxon>
        <taxon>Agaricomycotina</taxon>
        <taxon>Agaricomycetes</taxon>
        <taxon>Agaricomycetidae</taxon>
        <taxon>Agaricales</taxon>
        <taxon>Agaricales incertae sedis</taxon>
        <taxon>Dendrothele</taxon>
    </lineage>
</organism>
<accession>A0A4S8MIX6</accession>